<evidence type="ECO:0000259" key="2">
    <source>
        <dbReference type="Pfam" id="PF12945"/>
    </source>
</evidence>
<dbReference type="EMBL" id="CP020772">
    <property type="protein sequence ID" value="ARI77233.1"/>
    <property type="molecule type" value="Genomic_DNA"/>
</dbReference>
<evidence type="ECO:0000313" key="3">
    <source>
        <dbReference type="EMBL" id="ARI77233.1"/>
    </source>
</evidence>
<dbReference type="Proteomes" id="UP000192527">
    <property type="component" value="Chromosome"/>
</dbReference>
<organism evidence="3 4">
    <name type="scientific">Halobacillus mangrovi</name>
    <dbReference type="NCBI Taxonomy" id="402384"/>
    <lineage>
        <taxon>Bacteria</taxon>
        <taxon>Bacillati</taxon>
        <taxon>Bacillota</taxon>
        <taxon>Bacilli</taxon>
        <taxon>Bacillales</taxon>
        <taxon>Bacillaceae</taxon>
        <taxon>Halobacillus</taxon>
    </lineage>
</organism>
<proteinExistence type="predicted"/>
<dbReference type="SUPFAM" id="SSF141371">
    <property type="entry name" value="PilZ domain-like"/>
    <property type="match status" value="1"/>
</dbReference>
<protein>
    <recommendedName>
        <fullName evidence="5">Pilus assembly protein PilZ</fullName>
    </recommendedName>
</protein>
<feature type="domain" description="PilZ" evidence="1">
    <location>
        <begin position="104"/>
        <end position="210"/>
    </location>
</feature>
<dbReference type="OrthoDB" id="1951449at2"/>
<dbReference type="STRING" id="402384.HM131_10450"/>
<evidence type="ECO:0008006" key="5">
    <source>
        <dbReference type="Google" id="ProtNLM"/>
    </source>
</evidence>
<dbReference type="AlphaFoldDB" id="A0A1W5ZVE2"/>
<keyword evidence="4" id="KW-1185">Reference proteome</keyword>
<dbReference type="KEGG" id="hmn:HM131_10450"/>
<accession>A0A1W5ZVE2</accession>
<sequence>MGIMKIGMVITLEIQNEAEERTEKYRCKLLDCNPNFICIDYPVNVRTGKTGVILEGAKFQASFVSENESVYIFNTEVIGREKTNTNIPIIVLHFPGEKDLMRVQRRSYVRVNSSLDAVIKDEKQLFNTITQDISGGGVAIIEPPNSSFSEQQAVELILVLPLNNQSSIRVHTSARIIRITEQEQGYPNRLSAEFQSITEKHRQIIMKHCFDQQRQIRKLGLK</sequence>
<dbReference type="Pfam" id="PF07238">
    <property type="entry name" value="PilZ"/>
    <property type="match status" value="1"/>
</dbReference>
<reference evidence="3 4" key="1">
    <citation type="submission" date="2017-04" db="EMBL/GenBank/DDBJ databases">
        <title>The whole genome sequencing and assembly of Halobacillus mangrovi strain.</title>
        <authorList>
            <person name="Lee S.-J."/>
            <person name="Park M.-K."/>
            <person name="Kim J.-Y."/>
            <person name="Lee Y.-J."/>
            <person name="Yi H."/>
            <person name="Bahn Y.-S."/>
            <person name="Kim J.F."/>
            <person name="Lee D.-W."/>
        </authorList>
    </citation>
    <scope>NUCLEOTIDE SEQUENCE [LARGE SCALE GENOMIC DNA]</scope>
    <source>
        <strain evidence="3 4">KTB 131</strain>
    </source>
</reference>
<evidence type="ECO:0000259" key="1">
    <source>
        <dbReference type="Pfam" id="PF07238"/>
    </source>
</evidence>
<name>A0A1W5ZVE2_9BACI</name>
<dbReference type="GO" id="GO:0035438">
    <property type="term" value="F:cyclic-di-GMP binding"/>
    <property type="evidence" value="ECO:0007669"/>
    <property type="project" value="InterPro"/>
</dbReference>
<dbReference type="Gene3D" id="2.40.10.220">
    <property type="entry name" value="predicted glycosyltransferase like domains"/>
    <property type="match status" value="1"/>
</dbReference>
<dbReference type="InterPro" id="IPR009875">
    <property type="entry name" value="PilZ_domain"/>
</dbReference>
<dbReference type="Pfam" id="PF12945">
    <property type="entry name" value="PilZNR"/>
    <property type="match status" value="1"/>
</dbReference>
<dbReference type="InterPro" id="IPR009926">
    <property type="entry name" value="T3SS_YcgR_PilZN"/>
</dbReference>
<evidence type="ECO:0000313" key="4">
    <source>
        <dbReference type="Proteomes" id="UP000192527"/>
    </source>
</evidence>
<gene>
    <name evidence="3" type="ORF">HM131_10450</name>
</gene>
<feature type="domain" description="Type III secretion system flagellar brake protein YcgR PilZN" evidence="2">
    <location>
        <begin position="5"/>
        <end position="95"/>
    </location>
</feature>